<gene>
    <name evidence="3" type="ORF">FSA05_10450</name>
</gene>
<dbReference type="EMBL" id="VOHW01000005">
    <property type="protein sequence ID" value="TWV61728.1"/>
    <property type="molecule type" value="Genomic_DNA"/>
</dbReference>
<proteinExistence type="predicted"/>
<evidence type="ECO:0000259" key="2">
    <source>
        <dbReference type="Pfam" id="PF14848"/>
    </source>
</evidence>
<feature type="domain" description="DUF4469" evidence="1">
    <location>
        <begin position="136"/>
        <end position="236"/>
    </location>
</feature>
<dbReference type="AlphaFoldDB" id="A0A5C6KIQ0"/>
<accession>A0A5C6KIQ0</accession>
<evidence type="ECO:0000313" key="3">
    <source>
        <dbReference type="EMBL" id="TWV61728.1"/>
    </source>
</evidence>
<evidence type="ECO:0000259" key="1">
    <source>
        <dbReference type="Pfam" id="PF14734"/>
    </source>
</evidence>
<dbReference type="Pfam" id="PF14734">
    <property type="entry name" value="DUF4469"/>
    <property type="match status" value="1"/>
</dbReference>
<dbReference type="Pfam" id="PF14848">
    <property type="entry name" value="HU-DNA_bdg"/>
    <property type="match status" value="1"/>
</dbReference>
<dbReference type="Gene3D" id="2.70.50.70">
    <property type="match status" value="1"/>
</dbReference>
<reference evidence="3 4" key="1">
    <citation type="submission" date="2019-07" db="EMBL/GenBank/DDBJ databases">
        <title>Genome sequencing of Parabacteroides distasonis iSURF_7.</title>
        <authorList>
            <person name="Degefu H.N."/>
            <person name="Ruoff K.L."/>
            <person name="Price C.E."/>
            <person name="Valls R.A."/>
            <person name="O'Toole G.A."/>
        </authorList>
    </citation>
    <scope>NUCLEOTIDE SEQUENCE [LARGE SCALE GENOMIC DNA]</scope>
    <source>
        <strain evidence="3 4">CFPLTA003_1B</strain>
    </source>
</reference>
<dbReference type="RefSeq" id="WP_146375486.1">
    <property type="nucleotide sequence ID" value="NZ_VOHW01000005.1"/>
</dbReference>
<dbReference type="CDD" id="cd12843">
    <property type="entry name" value="Bvu_2165_C_like"/>
    <property type="match status" value="1"/>
</dbReference>
<feature type="domain" description="Bvu-2165-like IHF-HU-like DNA-binding" evidence="2">
    <location>
        <begin position="11"/>
        <end position="125"/>
    </location>
</feature>
<dbReference type="Proteomes" id="UP000315827">
    <property type="component" value="Unassembled WGS sequence"/>
</dbReference>
<protein>
    <submittedName>
        <fullName evidence="3">DUF4469 domain-containing protein</fullName>
    </submittedName>
</protein>
<comment type="caution">
    <text evidence="3">The sequence shown here is derived from an EMBL/GenBank/DDBJ whole genome shotgun (WGS) entry which is preliminary data.</text>
</comment>
<evidence type="ECO:0000313" key="4">
    <source>
        <dbReference type="Proteomes" id="UP000315827"/>
    </source>
</evidence>
<organism evidence="3 4">
    <name type="scientific">Parabacteroides distasonis</name>
    <dbReference type="NCBI Taxonomy" id="823"/>
    <lineage>
        <taxon>Bacteria</taxon>
        <taxon>Pseudomonadati</taxon>
        <taxon>Bacteroidota</taxon>
        <taxon>Bacteroidia</taxon>
        <taxon>Bacteroidales</taxon>
        <taxon>Tannerellaceae</taxon>
        <taxon>Parabacteroides</taxon>
    </lineage>
</organism>
<sequence>MATINAIAHLNELTKDVTDDYYLTAEVRDTLTPADIVKRLSDREIATKNVDGLAFTQAFLDECAAASAEGYNIVTSFFRSSIGIQGVVYAKELGHNIPAERLKVSVNLTQGDTARKAVADAVVHAYEQAGATGPVIQSVMDPTENKTDHLNPGSMALIQGMRLSVRGDNPAVGVRFNKESEPSGAGVLIPAAKISPNTPTKLQFVLPTEVTAGNWWVTVTTQASSNRSELLKEPRSYQYQKLITVSTGGDSDSPDEI</sequence>
<name>A0A5C6KIQ0_PARDI</name>
<dbReference type="InterPro" id="IPR027824">
    <property type="entry name" value="DUF4469"/>
</dbReference>
<dbReference type="InterPro" id="IPR049893">
    <property type="entry name" value="Bvu_2165-like_IHF-HU-DNA_bdg"/>
</dbReference>